<name>A0AAN9AY40_9CAEN</name>
<keyword evidence="8" id="KW-1185">Reference proteome</keyword>
<keyword evidence="3 6" id="KW-1133">Transmembrane helix</keyword>
<reference evidence="7 8" key="1">
    <citation type="submission" date="2024-02" db="EMBL/GenBank/DDBJ databases">
        <title>Chromosome-scale genome assembly of the rough periwinkle Littorina saxatilis.</title>
        <authorList>
            <person name="De Jode A."/>
            <person name="Faria R."/>
            <person name="Formenti G."/>
            <person name="Sims Y."/>
            <person name="Smith T.P."/>
            <person name="Tracey A."/>
            <person name="Wood J.M.D."/>
            <person name="Zagrodzka Z.B."/>
            <person name="Johannesson K."/>
            <person name="Butlin R.K."/>
            <person name="Leder E.H."/>
        </authorList>
    </citation>
    <scope>NUCLEOTIDE SEQUENCE [LARGE SCALE GENOMIC DNA]</scope>
    <source>
        <strain evidence="7">Snail1</strain>
        <tissue evidence="7">Muscle</tissue>
    </source>
</reference>
<feature type="transmembrane region" description="Helical" evidence="6">
    <location>
        <begin position="7"/>
        <end position="32"/>
    </location>
</feature>
<gene>
    <name evidence="7" type="ORF">V1264_006914</name>
</gene>
<evidence type="ECO:0000313" key="7">
    <source>
        <dbReference type="EMBL" id="KAK7095520.1"/>
    </source>
</evidence>
<dbReference type="AlphaFoldDB" id="A0AAN9AY40"/>
<dbReference type="PANTHER" id="PTHR10671">
    <property type="entry name" value="EPITHELIAL MEMBRANE PROTEIN-RELATED"/>
    <property type="match status" value="1"/>
</dbReference>
<dbReference type="InterPro" id="IPR004031">
    <property type="entry name" value="PMP22/EMP/MP20/Claudin"/>
</dbReference>
<feature type="transmembrane region" description="Helical" evidence="6">
    <location>
        <begin position="170"/>
        <end position="192"/>
    </location>
</feature>
<comment type="subcellular location">
    <subcellularLocation>
        <location evidence="1">Membrane</location>
        <topology evidence="1">Multi-pass membrane protein</topology>
    </subcellularLocation>
</comment>
<protein>
    <submittedName>
        <fullName evidence="7">Uncharacterized protein</fullName>
    </submittedName>
</protein>
<keyword evidence="4 6" id="KW-0472">Membrane</keyword>
<evidence type="ECO:0000256" key="2">
    <source>
        <dbReference type="ARBA" id="ARBA00022692"/>
    </source>
</evidence>
<feature type="compositionally biased region" description="Polar residues" evidence="5">
    <location>
        <begin position="373"/>
        <end position="387"/>
    </location>
</feature>
<sequence>MPRSVGYMVAAGLLVVATVLYCVGFSTTYWIVLSGVVKIHTVHEGIWTICGTGEEYLFSTSSDCVTFSYEYTNDYLYFYWWRTCFALSLMGLLAASGLALTFTLLRTFTYTNMDVWREFARLPESVAYVAGMLGCLGCWVYATRSVYFIETKEDLRKLGRPFPLDVRVDWSFYLTLVATFLSVIAAVLLAVFNDLQSNNVNDPTVGQGQALAVSNIRQPQARAGVGMNPQSQAYVHVSPQPYAQQQIYNQPCGQQWMHNQPYGQHNMSPQPYGQQRMSPQPYGQPQMSPQPYGQQQMSPQPNGQPQMSPQPYDQQQMSPPPYGQQQMSPSPYGQQQMSPSPYGQPQMSPQPYGQPQMSPPPYDQQQMSPPPNGQQQMSTPPYAQQQMSPPPNGQHYSQPQAGNQPSDVGYDHYV</sequence>
<dbReference type="PANTHER" id="PTHR10671:SF108">
    <property type="entry name" value="CLAUDIN FAMILY PROTEIN-RELATED"/>
    <property type="match status" value="1"/>
</dbReference>
<dbReference type="InterPro" id="IPR050579">
    <property type="entry name" value="PMP-22/EMP/MP20-like"/>
</dbReference>
<dbReference type="GO" id="GO:0005886">
    <property type="term" value="C:plasma membrane"/>
    <property type="evidence" value="ECO:0007669"/>
    <property type="project" value="TreeGrafter"/>
</dbReference>
<feature type="compositionally biased region" description="Polar residues" evidence="5">
    <location>
        <begin position="394"/>
        <end position="406"/>
    </location>
</feature>
<feature type="transmembrane region" description="Helical" evidence="6">
    <location>
        <begin position="79"/>
        <end position="105"/>
    </location>
</feature>
<feature type="compositionally biased region" description="Pro residues" evidence="5">
    <location>
        <begin position="357"/>
        <end position="372"/>
    </location>
</feature>
<evidence type="ECO:0000256" key="4">
    <source>
        <dbReference type="ARBA" id="ARBA00023136"/>
    </source>
</evidence>
<feature type="transmembrane region" description="Helical" evidence="6">
    <location>
        <begin position="126"/>
        <end position="150"/>
    </location>
</feature>
<evidence type="ECO:0000256" key="5">
    <source>
        <dbReference type="SAM" id="MobiDB-lite"/>
    </source>
</evidence>
<evidence type="ECO:0000256" key="3">
    <source>
        <dbReference type="ARBA" id="ARBA00022989"/>
    </source>
</evidence>
<proteinExistence type="predicted"/>
<accession>A0AAN9AY40</accession>
<dbReference type="EMBL" id="JBAMIC010000018">
    <property type="protein sequence ID" value="KAK7095520.1"/>
    <property type="molecule type" value="Genomic_DNA"/>
</dbReference>
<evidence type="ECO:0000256" key="6">
    <source>
        <dbReference type="SAM" id="Phobius"/>
    </source>
</evidence>
<dbReference type="Gene3D" id="1.20.140.150">
    <property type="match status" value="1"/>
</dbReference>
<evidence type="ECO:0000313" key="8">
    <source>
        <dbReference type="Proteomes" id="UP001374579"/>
    </source>
</evidence>
<comment type="caution">
    <text evidence="7">The sequence shown here is derived from an EMBL/GenBank/DDBJ whole genome shotgun (WGS) entry which is preliminary data.</text>
</comment>
<evidence type="ECO:0000256" key="1">
    <source>
        <dbReference type="ARBA" id="ARBA00004141"/>
    </source>
</evidence>
<dbReference type="Pfam" id="PF13903">
    <property type="entry name" value="Claudin_2"/>
    <property type="match status" value="1"/>
</dbReference>
<organism evidence="7 8">
    <name type="scientific">Littorina saxatilis</name>
    <dbReference type="NCBI Taxonomy" id="31220"/>
    <lineage>
        <taxon>Eukaryota</taxon>
        <taxon>Metazoa</taxon>
        <taxon>Spiralia</taxon>
        <taxon>Lophotrochozoa</taxon>
        <taxon>Mollusca</taxon>
        <taxon>Gastropoda</taxon>
        <taxon>Caenogastropoda</taxon>
        <taxon>Littorinimorpha</taxon>
        <taxon>Littorinoidea</taxon>
        <taxon>Littorinidae</taxon>
        <taxon>Littorina</taxon>
    </lineage>
</organism>
<feature type="compositionally biased region" description="Polar residues" evidence="5">
    <location>
        <begin position="259"/>
        <end position="356"/>
    </location>
</feature>
<keyword evidence="2 6" id="KW-0812">Transmembrane</keyword>
<feature type="region of interest" description="Disordered" evidence="5">
    <location>
        <begin position="259"/>
        <end position="414"/>
    </location>
</feature>
<dbReference type="Proteomes" id="UP001374579">
    <property type="component" value="Unassembled WGS sequence"/>
</dbReference>